<reference evidence="1 2" key="1">
    <citation type="journal article" date="2018" name="Biotechnol. Adv.">
        <title>Improved genomic resources and new bioinformatic workflow for the carcinogenic parasite Clonorchis sinensis: Biotechnological implications.</title>
        <authorList>
            <person name="Wang D."/>
            <person name="Korhonen P.K."/>
            <person name="Gasser R.B."/>
            <person name="Young N.D."/>
        </authorList>
    </citation>
    <scope>NUCLEOTIDE SEQUENCE [LARGE SCALE GENOMIC DNA]</scope>
    <source>
        <strain evidence="1">Cs-k2</strain>
    </source>
</reference>
<proteinExistence type="predicted"/>
<organism evidence="1 2">
    <name type="scientific">Clonorchis sinensis</name>
    <name type="common">Chinese liver fluke</name>
    <dbReference type="NCBI Taxonomy" id="79923"/>
    <lineage>
        <taxon>Eukaryota</taxon>
        <taxon>Metazoa</taxon>
        <taxon>Spiralia</taxon>
        <taxon>Lophotrochozoa</taxon>
        <taxon>Platyhelminthes</taxon>
        <taxon>Trematoda</taxon>
        <taxon>Digenea</taxon>
        <taxon>Opisthorchiida</taxon>
        <taxon>Opisthorchiata</taxon>
        <taxon>Opisthorchiidae</taxon>
        <taxon>Clonorchis</taxon>
    </lineage>
</organism>
<dbReference type="OrthoDB" id="10539761at2759"/>
<comment type="caution">
    <text evidence="1">The sequence shown here is derived from an EMBL/GenBank/DDBJ whole genome shotgun (WGS) entry which is preliminary data.</text>
</comment>
<evidence type="ECO:0000313" key="1">
    <source>
        <dbReference type="EMBL" id="KAG5443893.1"/>
    </source>
</evidence>
<sequence>MDHFRLKFGQQKFRSEQDNCVGNTCSVLVDVAKYDGIMPNLDFVAHKRRLQNKPVDLRLFSLARLPNRERITRCVARIANRASKWRPNVNTYEVFTRPIDRLFERLQVVWRVFCGRLFQCNLRFWAPTHDSASDIIVQIRDVSSQVDLFREFTFDVDYTKFNQSANQYHLLS</sequence>
<reference evidence="1 2" key="2">
    <citation type="journal article" date="2021" name="Genomics">
        <title>High-quality reference genome for Clonorchis sinensis.</title>
        <authorList>
            <person name="Young N.D."/>
            <person name="Stroehlein A.J."/>
            <person name="Kinkar L."/>
            <person name="Wang T."/>
            <person name="Sohn W.M."/>
            <person name="Chang B.C.H."/>
            <person name="Kaur P."/>
            <person name="Weisz D."/>
            <person name="Dudchenko O."/>
            <person name="Aiden E.L."/>
            <person name="Korhonen P.K."/>
            <person name="Gasser R.B."/>
        </authorList>
    </citation>
    <scope>NUCLEOTIDE SEQUENCE [LARGE SCALE GENOMIC DNA]</scope>
    <source>
        <strain evidence="1">Cs-k2</strain>
    </source>
</reference>
<keyword evidence="2" id="KW-1185">Reference proteome</keyword>
<dbReference type="EMBL" id="NIRI02000056">
    <property type="protein sequence ID" value="KAG5443893.1"/>
    <property type="molecule type" value="Genomic_DNA"/>
</dbReference>
<gene>
    <name evidence="1" type="ORF">CSKR_100857</name>
</gene>
<protein>
    <submittedName>
        <fullName evidence="1">Uncharacterized protein</fullName>
    </submittedName>
</protein>
<evidence type="ECO:0000313" key="2">
    <source>
        <dbReference type="Proteomes" id="UP000286415"/>
    </source>
</evidence>
<dbReference type="Proteomes" id="UP000286415">
    <property type="component" value="Unassembled WGS sequence"/>
</dbReference>
<name>A0A8T1M3Y1_CLOSI</name>
<accession>A0A8T1M3Y1</accession>